<name>A0A1N7SLQ7_9BURK</name>
<dbReference type="EMBL" id="CYGY02000063">
    <property type="protein sequence ID" value="SIT48234.1"/>
    <property type="molecule type" value="Genomic_DNA"/>
</dbReference>
<dbReference type="Proteomes" id="UP000195569">
    <property type="component" value="Unassembled WGS sequence"/>
</dbReference>
<keyword evidence="2" id="KW-1185">Reference proteome</keyword>
<reference evidence="1" key="1">
    <citation type="submission" date="2016-12" db="EMBL/GenBank/DDBJ databases">
        <authorList>
            <person name="Moulin L."/>
        </authorList>
    </citation>
    <scope>NUCLEOTIDE SEQUENCE [LARGE SCALE GENOMIC DNA]</scope>
    <source>
        <strain evidence="1">STM 7183</strain>
    </source>
</reference>
<sequence>MRPSECRAELFLASTKTGGDGYHTLVRVIYFVSARSVAASIRPLLHANPDADVVLVVDLALQYRHSRSSWLKISDEFRSLMTQWDNGRK</sequence>
<proteinExistence type="predicted"/>
<evidence type="ECO:0000313" key="1">
    <source>
        <dbReference type="EMBL" id="SIT48234.1"/>
    </source>
</evidence>
<organism evidence="1 2">
    <name type="scientific">Paraburkholderia piptadeniae</name>
    <dbReference type="NCBI Taxonomy" id="1701573"/>
    <lineage>
        <taxon>Bacteria</taxon>
        <taxon>Pseudomonadati</taxon>
        <taxon>Pseudomonadota</taxon>
        <taxon>Betaproteobacteria</taxon>
        <taxon>Burkholderiales</taxon>
        <taxon>Burkholderiaceae</taxon>
        <taxon>Paraburkholderia</taxon>
    </lineage>
</organism>
<accession>A0A1N7SLQ7</accession>
<comment type="caution">
    <text evidence="1">The sequence shown here is derived from an EMBL/GenBank/DDBJ whole genome shotgun (WGS) entry which is preliminary data.</text>
</comment>
<protein>
    <submittedName>
        <fullName evidence="1">Uncharacterized protein</fullName>
    </submittedName>
</protein>
<gene>
    <name evidence="1" type="ORF">BN2476_630066</name>
</gene>
<evidence type="ECO:0000313" key="2">
    <source>
        <dbReference type="Proteomes" id="UP000195569"/>
    </source>
</evidence>
<dbReference type="AlphaFoldDB" id="A0A1N7SLQ7"/>